<evidence type="ECO:0000256" key="2">
    <source>
        <dbReference type="ARBA" id="ARBA00004824"/>
    </source>
</evidence>
<comment type="catalytic activity">
    <reaction evidence="13 17">
        <text>L-leucine + 2-oxoglutarate = 4-methyl-2-oxopentanoate + L-glutamate</text>
        <dbReference type="Rhea" id="RHEA:18321"/>
        <dbReference type="ChEBI" id="CHEBI:16810"/>
        <dbReference type="ChEBI" id="CHEBI:17865"/>
        <dbReference type="ChEBI" id="CHEBI:29985"/>
        <dbReference type="ChEBI" id="CHEBI:57427"/>
        <dbReference type="EC" id="2.6.1.42"/>
    </reaction>
</comment>
<keyword evidence="9 16" id="KW-0663">Pyridoxal phosphate</keyword>
<evidence type="ECO:0000313" key="20">
    <source>
        <dbReference type="Proteomes" id="UP000242310"/>
    </source>
</evidence>
<evidence type="ECO:0000256" key="13">
    <source>
        <dbReference type="ARBA" id="ARBA00049229"/>
    </source>
</evidence>
<dbReference type="GO" id="GO:0009097">
    <property type="term" value="P:isoleucine biosynthetic process"/>
    <property type="evidence" value="ECO:0007669"/>
    <property type="project" value="UniProtKB-UniPathway"/>
</dbReference>
<keyword evidence="10 17" id="KW-0100">Branched-chain amino acid biosynthesis</keyword>
<organism evidence="19 20">
    <name type="scientific">Salsuginibacillus halophilus</name>
    <dbReference type="NCBI Taxonomy" id="517424"/>
    <lineage>
        <taxon>Bacteria</taxon>
        <taxon>Bacillati</taxon>
        <taxon>Bacillota</taxon>
        <taxon>Bacilli</taxon>
        <taxon>Bacillales</taxon>
        <taxon>Bacillaceae</taxon>
        <taxon>Salsuginibacillus</taxon>
    </lineage>
</organism>
<evidence type="ECO:0000256" key="14">
    <source>
        <dbReference type="PIRSR" id="PIRSR006468-1"/>
    </source>
</evidence>
<dbReference type="Proteomes" id="UP000242310">
    <property type="component" value="Unassembled WGS sequence"/>
</dbReference>
<comment type="similarity">
    <text evidence="5 15">Belongs to the class-IV pyridoxal-phosphate-dependent aminotransferase family.</text>
</comment>
<evidence type="ECO:0000256" key="16">
    <source>
        <dbReference type="RuleBase" id="RU004516"/>
    </source>
</evidence>
<dbReference type="UniPathway" id="UPA00048">
    <property type="reaction ID" value="UER00073"/>
</dbReference>
<dbReference type="NCBIfam" id="TIGR01123">
    <property type="entry name" value="ilvE_II"/>
    <property type="match status" value="1"/>
</dbReference>
<dbReference type="EMBL" id="PYAV01000005">
    <property type="protein sequence ID" value="PSL47066.1"/>
    <property type="molecule type" value="Genomic_DNA"/>
</dbReference>
<dbReference type="PANTHER" id="PTHR11825">
    <property type="entry name" value="SUBGROUP IIII AMINOTRANSFERASE"/>
    <property type="match status" value="1"/>
</dbReference>
<dbReference type="UniPathway" id="UPA00047">
    <property type="reaction ID" value="UER00058"/>
</dbReference>
<dbReference type="InterPro" id="IPR043131">
    <property type="entry name" value="BCAT-like_N"/>
</dbReference>
<dbReference type="PANTHER" id="PTHR11825:SF44">
    <property type="entry name" value="BRANCHED-CHAIN-AMINO-ACID AMINOTRANSFERASE"/>
    <property type="match status" value="1"/>
</dbReference>
<dbReference type="AlphaFoldDB" id="A0A2P8HLH2"/>
<dbReference type="PROSITE" id="PS00770">
    <property type="entry name" value="AA_TRANSFER_CLASS_4"/>
    <property type="match status" value="1"/>
</dbReference>
<evidence type="ECO:0000256" key="4">
    <source>
        <dbReference type="ARBA" id="ARBA00005072"/>
    </source>
</evidence>
<comment type="pathway">
    <text evidence="2 18">Amino-acid biosynthesis; L-isoleucine biosynthesis; L-isoleucine from 2-oxobutanoate: step 4/4.</text>
</comment>
<dbReference type="Gene3D" id="3.20.10.10">
    <property type="entry name" value="D-amino Acid Aminotransferase, subunit A, domain 2"/>
    <property type="match status" value="1"/>
</dbReference>
<dbReference type="InterPro" id="IPR043132">
    <property type="entry name" value="BCAT-like_C"/>
</dbReference>
<comment type="caution">
    <text evidence="19">The sequence shown here is derived from an EMBL/GenBank/DDBJ whole genome shotgun (WGS) entry which is preliminary data.</text>
</comment>
<evidence type="ECO:0000256" key="12">
    <source>
        <dbReference type="ARBA" id="ARBA00048798"/>
    </source>
</evidence>
<keyword evidence="8 17" id="KW-0808">Transferase</keyword>
<evidence type="ECO:0000256" key="11">
    <source>
        <dbReference type="ARBA" id="ARBA00048212"/>
    </source>
</evidence>
<dbReference type="RefSeq" id="WP_106588382.1">
    <property type="nucleotide sequence ID" value="NZ_PYAV01000005.1"/>
</dbReference>
<dbReference type="EC" id="2.6.1.42" evidence="17"/>
<keyword evidence="20" id="KW-1185">Reference proteome</keyword>
<keyword evidence="7 17" id="KW-0028">Amino-acid biosynthesis</keyword>
<comment type="pathway">
    <text evidence="4 18">Amino-acid biosynthesis; L-leucine biosynthesis; L-leucine from 3-methyl-2-oxobutanoate: step 4/4.</text>
</comment>
<evidence type="ECO:0000256" key="1">
    <source>
        <dbReference type="ARBA" id="ARBA00001933"/>
    </source>
</evidence>
<evidence type="ECO:0000256" key="18">
    <source>
        <dbReference type="RuleBase" id="RU004519"/>
    </source>
</evidence>
<keyword evidence="6 17" id="KW-0032">Aminotransferase</keyword>
<evidence type="ECO:0000256" key="9">
    <source>
        <dbReference type="ARBA" id="ARBA00022898"/>
    </source>
</evidence>
<evidence type="ECO:0000313" key="19">
    <source>
        <dbReference type="EMBL" id="PSL47066.1"/>
    </source>
</evidence>
<accession>A0A2P8HLH2</accession>
<sequence>MELRIEKVNEKKAKPDYDNLTFGAHFTDHMFVMDYHEDEGWHDARIVPYAPLEMDPASIVFHYGQAVFEGLKAYPSSDHALLFRPDKNFQRLNTSNERMNIPPVDERFLVDALKQLVQLDQDWLPNQEGQSLYIRPFIIGTEAALSVKPAAQYKLMIILSPVGAYYTGGDQLSPVSIYVEDDFVRSVRGGVGFAKTAGNYAASLKAQMNAATYGYDQVLWLDAVEKRYIEEVGSMNIFFKINGEVYTPPLNGSILPGITRDSVIELIRYWGYTIREEPITVDEVIAAHQNGELEEVFGTGTAAVISPVGILKWKDEEITINENKAGKLALDLYDTITSIQTGSQTDSFGWTKHVPLVTEPKQP</sequence>
<evidence type="ECO:0000256" key="8">
    <source>
        <dbReference type="ARBA" id="ARBA00022679"/>
    </source>
</evidence>
<evidence type="ECO:0000256" key="6">
    <source>
        <dbReference type="ARBA" id="ARBA00022576"/>
    </source>
</evidence>
<dbReference type="InterPro" id="IPR005786">
    <property type="entry name" value="B_amino_transII"/>
</dbReference>
<comment type="cofactor">
    <cofactor evidence="1 16">
        <name>pyridoxal 5'-phosphate</name>
        <dbReference type="ChEBI" id="CHEBI:597326"/>
    </cofactor>
</comment>
<dbReference type="InterPro" id="IPR001544">
    <property type="entry name" value="Aminotrans_IV"/>
</dbReference>
<dbReference type="PIRSF" id="PIRSF006468">
    <property type="entry name" value="BCAT1"/>
    <property type="match status" value="1"/>
</dbReference>
<evidence type="ECO:0000256" key="5">
    <source>
        <dbReference type="ARBA" id="ARBA00009320"/>
    </source>
</evidence>
<dbReference type="Pfam" id="PF01063">
    <property type="entry name" value="Aminotran_4"/>
    <property type="match status" value="1"/>
</dbReference>
<evidence type="ECO:0000256" key="15">
    <source>
        <dbReference type="RuleBase" id="RU004106"/>
    </source>
</evidence>
<dbReference type="GO" id="GO:0052656">
    <property type="term" value="F:L-isoleucine-2-oxoglutarate transaminase activity"/>
    <property type="evidence" value="ECO:0007669"/>
    <property type="project" value="RHEA"/>
</dbReference>
<comment type="catalytic activity">
    <reaction evidence="12 17">
        <text>L-isoleucine + 2-oxoglutarate = (S)-3-methyl-2-oxopentanoate + L-glutamate</text>
        <dbReference type="Rhea" id="RHEA:24801"/>
        <dbReference type="ChEBI" id="CHEBI:16810"/>
        <dbReference type="ChEBI" id="CHEBI:29985"/>
        <dbReference type="ChEBI" id="CHEBI:35146"/>
        <dbReference type="ChEBI" id="CHEBI:58045"/>
        <dbReference type="EC" id="2.6.1.42"/>
    </reaction>
</comment>
<dbReference type="NCBIfam" id="NF009897">
    <property type="entry name" value="PRK13357.1"/>
    <property type="match status" value="1"/>
</dbReference>
<name>A0A2P8HLH2_9BACI</name>
<comment type="catalytic activity">
    <reaction evidence="11 17">
        <text>L-valine + 2-oxoglutarate = 3-methyl-2-oxobutanoate + L-glutamate</text>
        <dbReference type="Rhea" id="RHEA:24813"/>
        <dbReference type="ChEBI" id="CHEBI:11851"/>
        <dbReference type="ChEBI" id="CHEBI:16810"/>
        <dbReference type="ChEBI" id="CHEBI:29985"/>
        <dbReference type="ChEBI" id="CHEBI:57762"/>
        <dbReference type="EC" id="2.6.1.42"/>
    </reaction>
</comment>
<dbReference type="GO" id="GO:0009098">
    <property type="term" value="P:L-leucine biosynthetic process"/>
    <property type="evidence" value="ECO:0007669"/>
    <property type="project" value="UniProtKB-UniPathway"/>
</dbReference>
<gene>
    <name evidence="19" type="ORF">B0H94_105222</name>
</gene>
<dbReference type="Gene3D" id="3.30.470.10">
    <property type="match status" value="1"/>
</dbReference>
<evidence type="ECO:0000256" key="10">
    <source>
        <dbReference type="ARBA" id="ARBA00023304"/>
    </source>
</evidence>
<dbReference type="UniPathway" id="UPA00049">
    <property type="reaction ID" value="UER00062"/>
</dbReference>
<evidence type="ECO:0000256" key="7">
    <source>
        <dbReference type="ARBA" id="ARBA00022605"/>
    </source>
</evidence>
<comment type="pathway">
    <text evidence="3 18">Amino-acid biosynthesis; L-valine biosynthesis; L-valine from pyruvate: step 4/4.</text>
</comment>
<dbReference type="OrthoDB" id="9804984at2"/>
<dbReference type="GO" id="GO:0052654">
    <property type="term" value="F:L-leucine-2-oxoglutarate transaminase activity"/>
    <property type="evidence" value="ECO:0007669"/>
    <property type="project" value="RHEA"/>
</dbReference>
<protein>
    <recommendedName>
        <fullName evidence="17">Branched-chain-amino-acid aminotransferase</fullName>
        <ecNumber evidence="17">2.6.1.42</ecNumber>
    </recommendedName>
</protein>
<feature type="modified residue" description="N6-(pyridoxal phosphate)lysine" evidence="14">
    <location>
        <position position="195"/>
    </location>
</feature>
<dbReference type="GO" id="GO:0009099">
    <property type="term" value="P:L-valine biosynthetic process"/>
    <property type="evidence" value="ECO:0007669"/>
    <property type="project" value="UniProtKB-UniPathway"/>
</dbReference>
<reference evidence="19 20" key="1">
    <citation type="submission" date="2018-03" db="EMBL/GenBank/DDBJ databases">
        <title>Genomic Encyclopedia of Type Strains, Phase III (KMG-III): the genomes of soil and plant-associated and newly described type strains.</title>
        <authorList>
            <person name="Whitman W."/>
        </authorList>
    </citation>
    <scope>NUCLEOTIDE SEQUENCE [LARGE SCALE GENOMIC DNA]</scope>
    <source>
        <strain evidence="19 20">CGMCC 1.07653</strain>
    </source>
</reference>
<dbReference type="GO" id="GO:0052655">
    <property type="term" value="F:L-valine-2-oxoglutarate transaminase activity"/>
    <property type="evidence" value="ECO:0007669"/>
    <property type="project" value="RHEA"/>
</dbReference>
<dbReference type="SUPFAM" id="SSF56752">
    <property type="entry name" value="D-aminoacid aminotransferase-like PLP-dependent enzymes"/>
    <property type="match status" value="1"/>
</dbReference>
<evidence type="ECO:0000256" key="3">
    <source>
        <dbReference type="ARBA" id="ARBA00004931"/>
    </source>
</evidence>
<dbReference type="InterPro" id="IPR018300">
    <property type="entry name" value="Aminotrans_IV_CS"/>
</dbReference>
<dbReference type="InterPro" id="IPR036038">
    <property type="entry name" value="Aminotransferase-like"/>
</dbReference>
<dbReference type="CDD" id="cd01557">
    <property type="entry name" value="BCAT_beta_family"/>
    <property type="match status" value="1"/>
</dbReference>
<evidence type="ECO:0000256" key="17">
    <source>
        <dbReference type="RuleBase" id="RU004517"/>
    </source>
</evidence>
<dbReference type="InterPro" id="IPR033939">
    <property type="entry name" value="BCAT_family"/>
</dbReference>
<proteinExistence type="inferred from homology"/>